<evidence type="ECO:0000256" key="5">
    <source>
        <dbReference type="ARBA" id="ARBA00022692"/>
    </source>
</evidence>
<keyword evidence="6 14" id="KW-1133">Transmembrane helix</keyword>
<feature type="transmembrane region" description="Helical" evidence="14">
    <location>
        <begin position="59"/>
        <end position="80"/>
    </location>
</feature>
<comment type="caution">
    <text evidence="15">The sequence shown here is derived from an EMBL/GenBank/DDBJ whole genome shotgun (WGS) entry which is preliminary data.</text>
</comment>
<evidence type="ECO:0000256" key="1">
    <source>
        <dbReference type="ARBA" id="ARBA00004141"/>
    </source>
</evidence>
<accession>A0AAW1UTR0</accession>
<dbReference type="InterPro" id="IPR001873">
    <property type="entry name" value="ENaC"/>
</dbReference>
<gene>
    <name evidence="15" type="ORF">WA026_001530</name>
</gene>
<organism evidence="15 16">
    <name type="scientific">Henosepilachna vigintioctopunctata</name>
    <dbReference type="NCBI Taxonomy" id="420089"/>
    <lineage>
        <taxon>Eukaryota</taxon>
        <taxon>Metazoa</taxon>
        <taxon>Ecdysozoa</taxon>
        <taxon>Arthropoda</taxon>
        <taxon>Hexapoda</taxon>
        <taxon>Insecta</taxon>
        <taxon>Pterygota</taxon>
        <taxon>Neoptera</taxon>
        <taxon>Endopterygota</taxon>
        <taxon>Coleoptera</taxon>
        <taxon>Polyphaga</taxon>
        <taxon>Cucujiformia</taxon>
        <taxon>Coccinelloidea</taxon>
        <taxon>Coccinellidae</taxon>
        <taxon>Epilachninae</taxon>
        <taxon>Epilachnini</taxon>
        <taxon>Henosepilachna</taxon>
    </lineage>
</organism>
<evidence type="ECO:0000256" key="14">
    <source>
        <dbReference type="SAM" id="Phobius"/>
    </source>
</evidence>
<evidence type="ECO:0000256" key="6">
    <source>
        <dbReference type="ARBA" id="ARBA00022989"/>
    </source>
</evidence>
<protein>
    <recommendedName>
        <fullName evidence="17">Pickpocket protein 28-like</fullName>
    </recommendedName>
</protein>
<comment type="subcellular location">
    <subcellularLocation>
        <location evidence="1">Membrane</location>
        <topology evidence="1">Multi-pass membrane protein</topology>
    </subcellularLocation>
</comment>
<keyword evidence="7" id="KW-0915">Sodium</keyword>
<keyword evidence="4 12" id="KW-0894">Sodium channel</keyword>
<evidence type="ECO:0000256" key="4">
    <source>
        <dbReference type="ARBA" id="ARBA00022461"/>
    </source>
</evidence>
<dbReference type="Gene3D" id="1.10.287.770">
    <property type="entry name" value="YojJ-like"/>
    <property type="match status" value="1"/>
</dbReference>
<keyword evidence="11 12" id="KW-0407">Ion channel</keyword>
<comment type="similarity">
    <text evidence="2 12">Belongs to the amiloride-sensitive sodium channel (TC 1.A.6) family.</text>
</comment>
<evidence type="ECO:0000256" key="7">
    <source>
        <dbReference type="ARBA" id="ARBA00023053"/>
    </source>
</evidence>
<dbReference type="PRINTS" id="PR01078">
    <property type="entry name" value="AMINACHANNEL"/>
</dbReference>
<sequence length="574" mass="66814">MENRSVDREKQERKYHSTERKLKIKFFQKMKSHFKSYCNHTSIHGFQYFGQNRTIIEKCWWTIVFMAIVSGCGFSIYLIYSKWRQSPVIVSLTTEDTPIYEVPFPAVTICPTIKYSNDCMNFDALFENYNLTVEGREEIAEYIAQLCQWGSIFRNVEDLKATFSNEIYKTFLKCSPYLVSEVNEEHVVNFMDELLSFREDFRPLITEDGLCFTFNMLSTEEVFSDATYIHPEYSSSGPKSQWIPQSGYRKKTDVYTYPRRALWSGAANSLKVVLAHRKSDIDYMCTGAEQGYKVILHLPTKMPRSILDYTMAPFGKATMISVSALRMATSKVVESYSPRSRNCYFEGEKKLQFFKIYSFKNCAFECLTNFTLRECGCVGFYMPRNESTPICGLSKAECLHFARKKYQLAKLKSKLKEKVYSFSTVSQSPTTKRTKTNTTNKNPRKKRESDNHSEDEEKNEARCHCLRNCNDVTYTGSTTVLGYNWKKMSPEHMDLNSTLYDLTQISIYFEEGIILTIERNELYGPTDFLSNFGGLLGLFSGFSIISIMEIIYFCTFRIIGNWKLFGRWHEEKIE</sequence>
<evidence type="ECO:0000256" key="11">
    <source>
        <dbReference type="ARBA" id="ARBA00023303"/>
    </source>
</evidence>
<feature type="region of interest" description="Disordered" evidence="13">
    <location>
        <begin position="428"/>
        <end position="455"/>
    </location>
</feature>
<keyword evidence="5 12" id="KW-0812">Transmembrane</keyword>
<evidence type="ECO:0000256" key="10">
    <source>
        <dbReference type="ARBA" id="ARBA00023201"/>
    </source>
</evidence>
<dbReference type="PANTHER" id="PTHR11690">
    <property type="entry name" value="AMILORIDE-SENSITIVE SODIUM CHANNEL-RELATED"/>
    <property type="match status" value="1"/>
</dbReference>
<evidence type="ECO:0000313" key="16">
    <source>
        <dbReference type="Proteomes" id="UP001431783"/>
    </source>
</evidence>
<name>A0AAW1UTR0_9CUCU</name>
<evidence type="ECO:0000313" key="15">
    <source>
        <dbReference type="EMBL" id="KAK9883355.1"/>
    </source>
</evidence>
<evidence type="ECO:0008006" key="17">
    <source>
        <dbReference type="Google" id="ProtNLM"/>
    </source>
</evidence>
<feature type="transmembrane region" description="Helical" evidence="14">
    <location>
        <begin position="535"/>
        <end position="559"/>
    </location>
</feature>
<keyword evidence="3 12" id="KW-0813">Transport</keyword>
<dbReference type="GO" id="GO:0005886">
    <property type="term" value="C:plasma membrane"/>
    <property type="evidence" value="ECO:0007669"/>
    <property type="project" value="TreeGrafter"/>
</dbReference>
<dbReference type="Proteomes" id="UP001431783">
    <property type="component" value="Unassembled WGS sequence"/>
</dbReference>
<reference evidence="15 16" key="1">
    <citation type="submission" date="2023-03" db="EMBL/GenBank/DDBJ databases">
        <title>Genome insight into feeding habits of ladybird beetles.</title>
        <authorList>
            <person name="Li H.-S."/>
            <person name="Huang Y.-H."/>
            <person name="Pang H."/>
        </authorList>
    </citation>
    <scope>NUCLEOTIDE SEQUENCE [LARGE SCALE GENOMIC DNA]</scope>
    <source>
        <strain evidence="15">SYSU_2023b</strain>
        <tissue evidence="15">Whole body</tissue>
    </source>
</reference>
<dbReference type="Gene3D" id="1.10.287.820">
    <property type="entry name" value="Acid-sensing ion channel domain"/>
    <property type="match status" value="1"/>
</dbReference>
<keyword evidence="9 14" id="KW-0472">Membrane</keyword>
<dbReference type="AlphaFoldDB" id="A0AAW1UTR0"/>
<evidence type="ECO:0000256" key="2">
    <source>
        <dbReference type="ARBA" id="ARBA00007193"/>
    </source>
</evidence>
<keyword evidence="10 12" id="KW-0739">Sodium transport</keyword>
<dbReference type="PANTHER" id="PTHR11690:SF288">
    <property type="entry name" value="AMILORIDE-SENSITIVE NA+ CHANNEL-RELATED"/>
    <property type="match status" value="1"/>
</dbReference>
<evidence type="ECO:0000256" key="12">
    <source>
        <dbReference type="RuleBase" id="RU000679"/>
    </source>
</evidence>
<evidence type="ECO:0000256" key="13">
    <source>
        <dbReference type="SAM" id="MobiDB-lite"/>
    </source>
</evidence>
<dbReference type="EMBL" id="JARQZJ010000091">
    <property type="protein sequence ID" value="KAK9883355.1"/>
    <property type="molecule type" value="Genomic_DNA"/>
</dbReference>
<keyword evidence="8 12" id="KW-0406">Ion transport</keyword>
<evidence type="ECO:0000256" key="8">
    <source>
        <dbReference type="ARBA" id="ARBA00023065"/>
    </source>
</evidence>
<dbReference type="GO" id="GO:0015280">
    <property type="term" value="F:ligand-gated sodium channel activity"/>
    <property type="evidence" value="ECO:0007669"/>
    <property type="project" value="TreeGrafter"/>
</dbReference>
<keyword evidence="16" id="KW-1185">Reference proteome</keyword>
<proteinExistence type="inferred from homology"/>
<dbReference type="Pfam" id="PF00858">
    <property type="entry name" value="ASC"/>
    <property type="match status" value="1"/>
</dbReference>
<evidence type="ECO:0000256" key="9">
    <source>
        <dbReference type="ARBA" id="ARBA00023136"/>
    </source>
</evidence>
<evidence type="ECO:0000256" key="3">
    <source>
        <dbReference type="ARBA" id="ARBA00022448"/>
    </source>
</evidence>